<dbReference type="Gene3D" id="3.30.2310.20">
    <property type="entry name" value="RelE-like"/>
    <property type="match status" value="1"/>
</dbReference>
<evidence type="ECO:0000313" key="2">
    <source>
        <dbReference type="EMBL" id="MVN22121.1"/>
    </source>
</evidence>
<dbReference type="SUPFAM" id="SSF143011">
    <property type="entry name" value="RelE-like"/>
    <property type="match status" value="1"/>
</dbReference>
<dbReference type="RefSeq" id="WP_198170224.1">
    <property type="nucleotide sequence ID" value="NZ_WPIK01000009.1"/>
</dbReference>
<dbReference type="PANTHER" id="PTHR38813">
    <property type="match status" value="1"/>
</dbReference>
<dbReference type="InterPro" id="IPR007712">
    <property type="entry name" value="RelE/ParE_toxin"/>
</dbReference>
<reference evidence="2 3" key="1">
    <citation type="submission" date="2019-12" db="EMBL/GenBank/DDBJ databases">
        <title>Mucilaginibacter sp. HMF7410 genome sequencing and assembly.</title>
        <authorList>
            <person name="Kang H."/>
            <person name="Cha I."/>
            <person name="Kim H."/>
            <person name="Joh K."/>
        </authorList>
    </citation>
    <scope>NUCLEOTIDE SEQUENCE [LARGE SCALE GENOMIC DNA]</scope>
    <source>
        <strain evidence="2 3">HMF7410</strain>
    </source>
</reference>
<keyword evidence="1" id="KW-1277">Toxin-antitoxin system</keyword>
<name>A0A7K1SXR1_9SPHI</name>
<evidence type="ECO:0000313" key="3">
    <source>
        <dbReference type="Proteomes" id="UP000462014"/>
    </source>
</evidence>
<dbReference type="Proteomes" id="UP000462014">
    <property type="component" value="Unassembled WGS sequence"/>
</dbReference>
<dbReference type="EMBL" id="WPIK01000009">
    <property type="protein sequence ID" value="MVN22121.1"/>
    <property type="molecule type" value="Genomic_DNA"/>
</dbReference>
<protein>
    <submittedName>
        <fullName evidence="2">Type II toxin-antitoxin system RelE/ParE family toxin</fullName>
    </submittedName>
</protein>
<proteinExistence type="predicted"/>
<dbReference type="AlphaFoldDB" id="A0A7K1SXR1"/>
<gene>
    <name evidence="2" type="ORF">GO621_11325</name>
</gene>
<dbReference type="Pfam" id="PF05016">
    <property type="entry name" value="ParE_toxin"/>
    <property type="match status" value="1"/>
</dbReference>
<dbReference type="PANTHER" id="PTHR38813:SF1">
    <property type="entry name" value="TOXIN RELE1-RELATED"/>
    <property type="match status" value="1"/>
</dbReference>
<evidence type="ECO:0000256" key="1">
    <source>
        <dbReference type="ARBA" id="ARBA00022649"/>
    </source>
</evidence>
<comment type="caution">
    <text evidence="2">The sequence shown here is derived from an EMBL/GenBank/DDBJ whole genome shotgun (WGS) entry which is preliminary data.</text>
</comment>
<dbReference type="InterPro" id="IPR035093">
    <property type="entry name" value="RelE/ParE_toxin_dom_sf"/>
</dbReference>
<dbReference type="InterPro" id="IPR052747">
    <property type="entry name" value="TA_system_RelE_toxin"/>
</dbReference>
<sequence length="90" mass="10892">MPVNVIYNKKFLKDLALLPSKQRIKVEKLVFQEIPAYEHLSEIKNLKKLQGYELYFRIRVGDYRIGLKIENQNLVFERILHRKDIYNLFP</sequence>
<organism evidence="2 3">
    <name type="scientific">Mucilaginibacter arboris</name>
    <dbReference type="NCBI Taxonomy" id="2682090"/>
    <lineage>
        <taxon>Bacteria</taxon>
        <taxon>Pseudomonadati</taxon>
        <taxon>Bacteroidota</taxon>
        <taxon>Sphingobacteriia</taxon>
        <taxon>Sphingobacteriales</taxon>
        <taxon>Sphingobacteriaceae</taxon>
        <taxon>Mucilaginibacter</taxon>
    </lineage>
</organism>
<accession>A0A7K1SXR1</accession>
<keyword evidence="3" id="KW-1185">Reference proteome</keyword>